<organism evidence="3 4">
    <name type="scientific">Nocardioides mangrovicus</name>
    <dbReference type="NCBI Taxonomy" id="2478913"/>
    <lineage>
        <taxon>Bacteria</taxon>
        <taxon>Bacillati</taxon>
        <taxon>Actinomycetota</taxon>
        <taxon>Actinomycetes</taxon>
        <taxon>Propionibacteriales</taxon>
        <taxon>Nocardioidaceae</taxon>
        <taxon>Nocardioides</taxon>
    </lineage>
</organism>
<accession>A0A3L8P5R5</accession>
<comment type="caution">
    <text evidence="3">The sequence shown here is derived from an EMBL/GenBank/DDBJ whole genome shotgun (WGS) entry which is preliminary data.</text>
</comment>
<evidence type="ECO:0000256" key="2">
    <source>
        <dbReference type="SAM" id="Phobius"/>
    </source>
</evidence>
<feature type="transmembrane region" description="Helical" evidence="2">
    <location>
        <begin position="42"/>
        <end position="62"/>
    </location>
</feature>
<proteinExistence type="predicted"/>
<keyword evidence="2" id="KW-1133">Transmembrane helix</keyword>
<dbReference type="AlphaFoldDB" id="A0A3L8P5R5"/>
<feature type="region of interest" description="Disordered" evidence="1">
    <location>
        <begin position="149"/>
        <end position="240"/>
    </location>
</feature>
<dbReference type="EMBL" id="RDBE01000001">
    <property type="protein sequence ID" value="RLV50756.1"/>
    <property type="molecule type" value="Genomic_DNA"/>
</dbReference>
<feature type="transmembrane region" description="Helical" evidence="2">
    <location>
        <begin position="124"/>
        <end position="145"/>
    </location>
</feature>
<reference evidence="3 4" key="1">
    <citation type="submission" date="2018-10" db="EMBL/GenBank/DDBJ databases">
        <title>Marmoricola sp. 4Q3S-7 whole genome shotgun sequence.</title>
        <authorList>
            <person name="Li F."/>
        </authorList>
    </citation>
    <scope>NUCLEOTIDE SEQUENCE [LARGE SCALE GENOMIC DNA]</scope>
    <source>
        <strain evidence="3 4">4Q3S-7</strain>
    </source>
</reference>
<feature type="compositionally biased region" description="Polar residues" evidence="1">
    <location>
        <begin position="149"/>
        <end position="160"/>
    </location>
</feature>
<dbReference type="RefSeq" id="WP_121804437.1">
    <property type="nucleotide sequence ID" value="NZ_RDBE01000001.1"/>
</dbReference>
<evidence type="ECO:0000313" key="4">
    <source>
        <dbReference type="Proteomes" id="UP000281708"/>
    </source>
</evidence>
<evidence type="ECO:0000256" key="1">
    <source>
        <dbReference type="SAM" id="MobiDB-lite"/>
    </source>
</evidence>
<keyword evidence="4" id="KW-1185">Reference proteome</keyword>
<feature type="compositionally biased region" description="Low complexity" evidence="1">
    <location>
        <begin position="168"/>
        <end position="240"/>
    </location>
</feature>
<dbReference type="Proteomes" id="UP000281708">
    <property type="component" value="Unassembled WGS sequence"/>
</dbReference>
<name>A0A3L8P5R5_9ACTN</name>
<gene>
    <name evidence="3" type="ORF">D9V37_02005</name>
</gene>
<keyword evidence="2" id="KW-0472">Membrane</keyword>
<protein>
    <submittedName>
        <fullName evidence="3">Uncharacterized protein</fullName>
    </submittedName>
</protein>
<dbReference type="OrthoDB" id="3481735at2"/>
<keyword evidence="2" id="KW-0812">Transmembrane</keyword>
<sequence>MPDEKQEAPPKKPFLGLSLTQLVGGSAAAATAAVLGARLGTTGTIIGAALVSLVSAVASAIYQASIRRTQEVVARTKEMLPTTITWRTSAQDVPNVPEVAEQAVEEGVEESTPSVWSRIGWKSVAVATGVFFAITAVLVTGYELVSGQSLEGSGPSTVSNAFHGGTHSSSSPTPTPSVTPSEEPSKSASSSSSSSPTTSATPSQSATPDQTASSTPTPSTSASATTSPSASATASASPTQ</sequence>
<evidence type="ECO:0000313" key="3">
    <source>
        <dbReference type="EMBL" id="RLV50756.1"/>
    </source>
</evidence>